<dbReference type="EMBL" id="QZAO01000270">
    <property type="protein sequence ID" value="THW71795.1"/>
    <property type="molecule type" value="Genomic_DNA"/>
</dbReference>
<gene>
    <name evidence="1" type="ORF">D6D19_07088</name>
</gene>
<reference evidence="1 2" key="1">
    <citation type="submission" date="2018-10" db="EMBL/GenBank/DDBJ databases">
        <title>Fifty Aureobasidium pullulans genomes reveal a recombining polyextremotolerant generalist.</title>
        <authorList>
            <person name="Gostincar C."/>
            <person name="Turk M."/>
            <person name="Zajc J."/>
            <person name="Gunde-Cimerman N."/>
        </authorList>
    </citation>
    <scope>NUCLEOTIDE SEQUENCE [LARGE SCALE GENOMIC DNA]</scope>
    <source>
        <strain evidence="1 2">EXF-10659</strain>
    </source>
</reference>
<evidence type="ECO:0000313" key="1">
    <source>
        <dbReference type="EMBL" id="THW71795.1"/>
    </source>
</evidence>
<name>A0A4S8ZYY2_AURPU</name>
<dbReference type="AlphaFoldDB" id="A0A4S8ZYY2"/>
<dbReference type="Proteomes" id="UP000308802">
    <property type="component" value="Unassembled WGS sequence"/>
</dbReference>
<comment type="caution">
    <text evidence="1">The sequence shown here is derived from an EMBL/GenBank/DDBJ whole genome shotgun (WGS) entry which is preliminary data.</text>
</comment>
<accession>A0A4S8ZYY2</accession>
<evidence type="ECO:0000313" key="2">
    <source>
        <dbReference type="Proteomes" id="UP000308802"/>
    </source>
</evidence>
<proteinExistence type="predicted"/>
<protein>
    <submittedName>
        <fullName evidence="1">Uncharacterized protein</fullName>
    </submittedName>
</protein>
<organism evidence="1 2">
    <name type="scientific">Aureobasidium pullulans</name>
    <name type="common">Black yeast</name>
    <name type="synonym">Pullularia pullulans</name>
    <dbReference type="NCBI Taxonomy" id="5580"/>
    <lineage>
        <taxon>Eukaryota</taxon>
        <taxon>Fungi</taxon>
        <taxon>Dikarya</taxon>
        <taxon>Ascomycota</taxon>
        <taxon>Pezizomycotina</taxon>
        <taxon>Dothideomycetes</taxon>
        <taxon>Dothideomycetidae</taxon>
        <taxon>Dothideales</taxon>
        <taxon>Saccotheciaceae</taxon>
        <taxon>Aureobasidium</taxon>
    </lineage>
</organism>
<sequence>MDFKSCRHPVLNRSVTVEPTSTAAKFTAIAAMLNMRDTIAAADQTRFDAFIEQPIDGDTMTGYDLVDGAVQIRIVRSKTLIVLAEDTFTDSGLAKQFIAELREHIKNIEKGRANVTERGINCTPEPEDHITA</sequence>